<dbReference type="Proteomes" id="UP000772434">
    <property type="component" value="Unassembled WGS sequence"/>
</dbReference>
<evidence type="ECO:0000256" key="1">
    <source>
        <dbReference type="SAM" id="MobiDB-lite"/>
    </source>
</evidence>
<feature type="region of interest" description="Disordered" evidence="1">
    <location>
        <begin position="1"/>
        <end position="61"/>
    </location>
</feature>
<gene>
    <name evidence="3" type="ORF">BDP27DRAFT_1235420</name>
</gene>
<keyword evidence="2" id="KW-1133">Transmembrane helix</keyword>
<name>A0A9P5U0I8_9AGAR</name>
<dbReference type="EMBL" id="JADNRY010000204">
    <property type="protein sequence ID" value="KAF9061384.1"/>
    <property type="molecule type" value="Genomic_DNA"/>
</dbReference>
<accession>A0A9P5U0I8</accession>
<keyword evidence="2" id="KW-0472">Membrane</keyword>
<evidence type="ECO:0000313" key="3">
    <source>
        <dbReference type="EMBL" id="KAF9061384.1"/>
    </source>
</evidence>
<keyword evidence="2" id="KW-0812">Transmembrane</keyword>
<sequence>MGLGWEDDRPYGESPFSFNAPPLHPHPSSGSGGNGNSKKRGFSAVDDGDGDTGSSESRRMWQEKYKPRNHVPWTIIGICYGCCMILLLLIRFHLVCQNKLRDPAPSSDEYSDVYIEHINDDGSIDEVKVEKEFLDLTDFQSRDFRHVL</sequence>
<proteinExistence type="predicted"/>
<dbReference type="OrthoDB" id="6730379at2759"/>
<feature type="transmembrane region" description="Helical" evidence="2">
    <location>
        <begin position="70"/>
        <end position="90"/>
    </location>
</feature>
<evidence type="ECO:0000313" key="4">
    <source>
        <dbReference type="Proteomes" id="UP000772434"/>
    </source>
</evidence>
<comment type="caution">
    <text evidence="3">The sequence shown here is derived from an EMBL/GenBank/DDBJ whole genome shotgun (WGS) entry which is preliminary data.</text>
</comment>
<keyword evidence="4" id="KW-1185">Reference proteome</keyword>
<dbReference type="AlphaFoldDB" id="A0A9P5U0I8"/>
<organism evidence="3 4">
    <name type="scientific">Rhodocollybia butyracea</name>
    <dbReference type="NCBI Taxonomy" id="206335"/>
    <lineage>
        <taxon>Eukaryota</taxon>
        <taxon>Fungi</taxon>
        <taxon>Dikarya</taxon>
        <taxon>Basidiomycota</taxon>
        <taxon>Agaricomycotina</taxon>
        <taxon>Agaricomycetes</taxon>
        <taxon>Agaricomycetidae</taxon>
        <taxon>Agaricales</taxon>
        <taxon>Marasmiineae</taxon>
        <taxon>Omphalotaceae</taxon>
        <taxon>Rhodocollybia</taxon>
    </lineage>
</organism>
<protein>
    <submittedName>
        <fullName evidence="3">Uncharacterized protein</fullName>
    </submittedName>
</protein>
<reference evidence="3" key="1">
    <citation type="submission" date="2020-11" db="EMBL/GenBank/DDBJ databases">
        <authorList>
            <consortium name="DOE Joint Genome Institute"/>
            <person name="Ahrendt S."/>
            <person name="Riley R."/>
            <person name="Andreopoulos W."/>
            <person name="Labutti K."/>
            <person name="Pangilinan J."/>
            <person name="Ruiz-Duenas F.J."/>
            <person name="Barrasa J.M."/>
            <person name="Sanchez-Garcia M."/>
            <person name="Camarero S."/>
            <person name="Miyauchi S."/>
            <person name="Serrano A."/>
            <person name="Linde D."/>
            <person name="Babiker R."/>
            <person name="Drula E."/>
            <person name="Ayuso-Fernandez I."/>
            <person name="Pacheco R."/>
            <person name="Padilla G."/>
            <person name="Ferreira P."/>
            <person name="Barriuso J."/>
            <person name="Kellner H."/>
            <person name="Castanera R."/>
            <person name="Alfaro M."/>
            <person name="Ramirez L."/>
            <person name="Pisabarro A.G."/>
            <person name="Kuo A."/>
            <person name="Tritt A."/>
            <person name="Lipzen A."/>
            <person name="He G."/>
            <person name="Yan M."/>
            <person name="Ng V."/>
            <person name="Cullen D."/>
            <person name="Martin F."/>
            <person name="Rosso M.-N."/>
            <person name="Henrissat B."/>
            <person name="Hibbett D."/>
            <person name="Martinez A.T."/>
            <person name="Grigoriev I.V."/>
        </authorList>
    </citation>
    <scope>NUCLEOTIDE SEQUENCE</scope>
    <source>
        <strain evidence="3">AH 40177</strain>
    </source>
</reference>
<feature type="compositionally biased region" description="Basic and acidic residues" evidence="1">
    <location>
        <begin position="1"/>
        <end position="11"/>
    </location>
</feature>
<evidence type="ECO:0000256" key="2">
    <source>
        <dbReference type="SAM" id="Phobius"/>
    </source>
</evidence>